<gene>
    <name evidence="2" type="ORF">GT037_001435</name>
</gene>
<feature type="signal peptide" evidence="1">
    <location>
        <begin position="1"/>
        <end position="18"/>
    </location>
</feature>
<reference evidence="2" key="2">
    <citation type="submission" date="2020-08" db="EMBL/GenBank/DDBJ databases">
        <title>Draft Genome Sequence of Cumin Blight Pathogen Alternaria burnsii.</title>
        <authorList>
            <person name="Feng Z."/>
        </authorList>
    </citation>
    <scope>NUCLEOTIDE SEQUENCE</scope>
    <source>
        <strain evidence="2">CBS107.38</strain>
    </source>
</reference>
<evidence type="ECO:0000313" key="3">
    <source>
        <dbReference type="Proteomes" id="UP000596902"/>
    </source>
</evidence>
<dbReference type="Proteomes" id="UP000596902">
    <property type="component" value="Unassembled WGS sequence"/>
</dbReference>
<protein>
    <submittedName>
        <fullName evidence="2">Uncharacterized protein</fullName>
    </submittedName>
</protein>
<evidence type="ECO:0000313" key="2">
    <source>
        <dbReference type="EMBL" id="KAF7679784.1"/>
    </source>
</evidence>
<comment type="caution">
    <text evidence="2">The sequence shown here is derived from an EMBL/GenBank/DDBJ whole genome shotgun (WGS) entry which is preliminary data.</text>
</comment>
<sequence>MVFLHVARLLAFTNTVAAFSLTFYVGDQCRGERLGGFDVSIEDGCVPDDSYSTASSSVTITRQDGDQLDHLLYFFEGDTCDLNNPANPVAAGNTGCVNVGFGRNDFSAVRVFGGSDGLQQVTSHRAHKAGNRQVAPRRARSVGELQHGDVFEQDGKDYRWQQIARGTFTGVPTEEWDTAFRVMNNEPLIFNASYPFNFEEYYMANPDMAPQSQTQDQSPGTSLAERPDAMLLPGTLLPFCRRAYECVVYLPWAASIYFPDQTEYVVNAIEAARAQATLENLWNFLLQPVIIPIGTGVATGYISAQHFSSGSASEVPSTCSQAEDTAVLAALINSGAVTEDQVNAVRAEIYDSNAAQAATIAVAIVPEYVNSGNQICGAPVMGNTLVAATGITRN</sequence>
<dbReference type="RefSeq" id="XP_038789774.1">
    <property type="nucleotide sequence ID" value="XM_038926482.1"/>
</dbReference>
<name>A0A8H7B8W7_9PLEO</name>
<keyword evidence="1" id="KW-0732">Signal</keyword>
<dbReference type="GeneID" id="62199660"/>
<dbReference type="AlphaFoldDB" id="A0A8H7B8W7"/>
<evidence type="ECO:0000256" key="1">
    <source>
        <dbReference type="SAM" id="SignalP"/>
    </source>
</evidence>
<proteinExistence type="predicted"/>
<keyword evidence="3" id="KW-1185">Reference proteome</keyword>
<reference evidence="2" key="1">
    <citation type="submission" date="2020-01" db="EMBL/GenBank/DDBJ databases">
        <authorList>
            <person name="Feng Z.H.Z."/>
        </authorList>
    </citation>
    <scope>NUCLEOTIDE SEQUENCE</scope>
    <source>
        <strain evidence="2">CBS107.38</strain>
    </source>
</reference>
<organism evidence="2 3">
    <name type="scientific">Alternaria burnsii</name>
    <dbReference type="NCBI Taxonomy" id="1187904"/>
    <lineage>
        <taxon>Eukaryota</taxon>
        <taxon>Fungi</taxon>
        <taxon>Dikarya</taxon>
        <taxon>Ascomycota</taxon>
        <taxon>Pezizomycotina</taxon>
        <taxon>Dothideomycetes</taxon>
        <taxon>Pleosporomycetidae</taxon>
        <taxon>Pleosporales</taxon>
        <taxon>Pleosporineae</taxon>
        <taxon>Pleosporaceae</taxon>
        <taxon>Alternaria</taxon>
        <taxon>Alternaria sect. Alternaria</taxon>
    </lineage>
</organism>
<accession>A0A8H7B8W7</accession>
<dbReference type="EMBL" id="JAAABM010000002">
    <property type="protein sequence ID" value="KAF7679784.1"/>
    <property type="molecule type" value="Genomic_DNA"/>
</dbReference>
<feature type="chain" id="PRO_5034287832" evidence="1">
    <location>
        <begin position="19"/>
        <end position="394"/>
    </location>
</feature>